<gene>
    <name evidence="2" type="ORF">K504DRAFT_489761</name>
</gene>
<reference evidence="2" key="1">
    <citation type="journal article" date="2020" name="Stud. Mycol.">
        <title>101 Dothideomycetes genomes: a test case for predicting lifestyles and emergence of pathogens.</title>
        <authorList>
            <person name="Haridas S."/>
            <person name="Albert R."/>
            <person name="Binder M."/>
            <person name="Bloem J."/>
            <person name="Labutti K."/>
            <person name="Salamov A."/>
            <person name="Andreopoulos B."/>
            <person name="Baker S."/>
            <person name="Barry K."/>
            <person name="Bills G."/>
            <person name="Bluhm B."/>
            <person name="Cannon C."/>
            <person name="Castanera R."/>
            <person name="Culley D."/>
            <person name="Daum C."/>
            <person name="Ezra D."/>
            <person name="Gonzalez J."/>
            <person name="Henrissat B."/>
            <person name="Kuo A."/>
            <person name="Liang C."/>
            <person name="Lipzen A."/>
            <person name="Lutzoni F."/>
            <person name="Magnuson J."/>
            <person name="Mondo S."/>
            <person name="Nolan M."/>
            <person name="Ohm R."/>
            <person name="Pangilinan J."/>
            <person name="Park H.-J."/>
            <person name="Ramirez L."/>
            <person name="Alfaro M."/>
            <person name="Sun H."/>
            <person name="Tritt A."/>
            <person name="Yoshinaga Y."/>
            <person name="Zwiers L.-H."/>
            <person name="Turgeon B."/>
            <person name="Goodwin S."/>
            <person name="Spatafora J."/>
            <person name="Crous P."/>
            <person name="Grigoriev I."/>
        </authorList>
    </citation>
    <scope>NUCLEOTIDE SEQUENCE</scope>
    <source>
        <strain evidence="2">CBS 279.74</strain>
    </source>
</reference>
<accession>A0A6G1KD88</accession>
<evidence type="ECO:0000313" key="3">
    <source>
        <dbReference type="Proteomes" id="UP000799428"/>
    </source>
</evidence>
<dbReference type="PANTHER" id="PTHR11559">
    <property type="entry name" value="CARBOXYLESTERASE"/>
    <property type="match status" value="1"/>
</dbReference>
<dbReference type="Pfam" id="PF00135">
    <property type="entry name" value="COesterase"/>
    <property type="match status" value="1"/>
</dbReference>
<dbReference type="Gene3D" id="3.40.50.1820">
    <property type="entry name" value="alpha/beta hydrolase"/>
    <property type="match status" value="1"/>
</dbReference>
<evidence type="ECO:0000259" key="1">
    <source>
        <dbReference type="Pfam" id="PF00135"/>
    </source>
</evidence>
<sequence length="290" mass="33421">MAPMPVAAASKLYAKLVEVTGVTEKGEAALENLRKLDVQVIVDASARLINGGEQWMFVEDDEWFAEGTGKVTWDRIPELLGKCDIMHTLTPTTFTKAMTDTFGPEKASSILKAYNVTRTMDNNLFLTSAFRWIGDIIFDAPTHAFAIYLGTHTTKKVYRYIFDVRNPFPNHPLYQQAHHWVDIYFVFKAHQFRYPTENLKSISTKHAQLWIDFANGKAPWKEYRYSNGKEAVLMIADEREGWVERSVGKDEALNERSWDRAETLWEAWKEKNGNWFSPFKIEPLENAKTV</sequence>
<evidence type="ECO:0000313" key="2">
    <source>
        <dbReference type="EMBL" id="KAF2710740.1"/>
    </source>
</evidence>
<name>A0A6G1KD88_9PLEO</name>
<proteinExistence type="predicted"/>
<dbReference type="OrthoDB" id="6846267at2759"/>
<dbReference type="InterPro" id="IPR050309">
    <property type="entry name" value="Type-B_Carboxylest/Lipase"/>
</dbReference>
<dbReference type="SUPFAM" id="SSF53474">
    <property type="entry name" value="alpha/beta-Hydrolases"/>
    <property type="match status" value="1"/>
</dbReference>
<protein>
    <recommendedName>
        <fullName evidence="1">Carboxylesterase type B domain-containing protein</fullName>
    </recommendedName>
</protein>
<dbReference type="EMBL" id="MU005768">
    <property type="protein sequence ID" value="KAF2710740.1"/>
    <property type="molecule type" value="Genomic_DNA"/>
</dbReference>
<dbReference type="InterPro" id="IPR029058">
    <property type="entry name" value="AB_hydrolase_fold"/>
</dbReference>
<dbReference type="InterPro" id="IPR002018">
    <property type="entry name" value="CarbesteraseB"/>
</dbReference>
<dbReference type="Proteomes" id="UP000799428">
    <property type="component" value="Unassembled WGS sequence"/>
</dbReference>
<keyword evidence="3" id="KW-1185">Reference proteome</keyword>
<feature type="domain" description="Carboxylesterase type B" evidence="1">
    <location>
        <begin position="107"/>
        <end position="221"/>
    </location>
</feature>
<organism evidence="2 3">
    <name type="scientific">Pleomassaria siparia CBS 279.74</name>
    <dbReference type="NCBI Taxonomy" id="1314801"/>
    <lineage>
        <taxon>Eukaryota</taxon>
        <taxon>Fungi</taxon>
        <taxon>Dikarya</taxon>
        <taxon>Ascomycota</taxon>
        <taxon>Pezizomycotina</taxon>
        <taxon>Dothideomycetes</taxon>
        <taxon>Pleosporomycetidae</taxon>
        <taxon>Pleosporales</taxon>
        <taxon>Pleomassariaceae</taxon>
        <taxon>Pleomassaria</taxon>
    </lineage>
</organism>
<dbReference type="AlphaFoldDB" id="A0A6G1KD88"/>